<dbReference type="EMBL" id="MWLD01000083">
    <property type="protein sequence ID" value="OOV24630.1"/>
    <property type="molecule type" value="Genomic_DNA"/>
</dbReference>
<accession>A0A1T1C7S1</accession>
<comment type="caution">
    <text evidence="1">The sequence shown here is derived from an EMBL/GenBank/DDBJ whole genome shotgun (WGS) entry which is preliminary data.</text>
</comment>
<proteinExistence type="predicted"/>
<keyword evidence="2" id="KW-1185">Reference proteome</keyword>
<name>A0A1T1C7S1_9SYNE</name>
<protein>
    <submittedName>
        <fullName evidence="1">Uncharacterized protein</fullName>
    </submittedName>
</protein>
<evidence type="ECO:0000313" key="1">
    <source>
        <dbReference type="EMBL" id="OOV24630.1"/>
    </source>
</evidence>
<dbReference type="AlphaFoldDB" id="A0A1T1C7S1"/>
<gene>
    <name evidence="1" type="ORF">BV61_07460</name>
</gene>
<dbReference type="Proteomes" id="UP000242636">
    <property type="component" value="Unassembled WGS sequence"/>
</dbReference>
<sequence>MKATDTALVGLQGGVWECPHHQATATAGTFRNWDDLCLLMDSLQLFNALQFFSEVPLHAFPPGPGIADIFPSSLLWHSWCSESLP</sequence>
<evidence type="ECO:0000313" key="2">
    <source>
        <dbReference type="Proteomes" id="UP000242636"/>
    </source>
</evidence>
<organism evidence="1 2">
    <name type="scientific">Candidatus Synechococcus spongiarum LMB bulk15M</name>
    <dbReference type="NCBI Taxonomy" id="1943582"/>
    <lineage>
        <taxon>Bacteria</taxon>
        <taxon>Bacillati</taxon>
        <taxon>Cyanobacteriota</taxon>
        <taxon>Cyanophyceae</taxon>
        <taxon>Synechococcales</taxon>
        <taxon>Synechococcaceae</taxon>
        <taxon>Synechococcus</taxon>
    </lineage>
</organism>
<reference evidence="1 2" key="1">
    <citation type="submission" date="2017-02" db="EMBL/GenBank/DDBJ databases">
        <title>Draft Genome Sequences of 'Candidatus Synechococcus spongiarum', Cyanobacterial Symbionts of the Mediterranean Sponge Aplysina aerophoba from two locations.</title>
        <authorList>
            <person name="Slaby B.M."/>
            <person name="Hentschel U."/>
        </authorList>
    </citation>
    <scope>NUCLEOTIDE SEQUENCE [LARGE SCALE GENOMIC DNA]</scope>
    <source>
        <strain evidence="1">LMB bulk15M</strain>
    </source>
</reference>